<dbReference type="AlphaFoldDB" id="A0A0A8YI12"/>
<name>A0A0A8YI12_ARUDO</name>
<protein>
    <submittedName>
        <fullName evidence="1">Uncharacterized protein</fullName>
    </submittedName>
</protein>
<reference evidence="1" key="1">
    <citation type="submission" date="2014-09" db="EMBL/GenBank/DDBJ databases">
        <authorList>
            <person name="Magalhaes I.L.F."/>
            <person name="Oliveira U."/>
            <person name="Santos F.R."/>
            <person name="Vidigal T.H.D.A."/>
            <person name="Brescovit A.D."/>
            <person name="Santos A.J."/>
        </authorList>
    </citation>
    <scope>NUCLEOTIDE SEQUENCE</scope>
    <source>
        <tissue evidence="1">Shoot tissue taken approximately 20 cm above the soil surface</tissue>
    </source>
</reference>
<accession>A0A0A8YI12</accession>
<evidence type="ECO:0000313" key="1">
    <source>
        <dbReference type="EMBL" id="JAD22562.1"/>
    </source>
</evidence>
<organism evidence="1">
    <name type="scientific">Arundo donax</name>
    <name type="common">Giant reed</name>
    <name type="synonym">Donax arundinaceus</name>
    <dbReference type="NCBI Taxonomy" id="35708"/>
    <lineage>
        <taxon>Eukaryota</taxon>
        <taxon>Viridiplantae</taxon>
        <taxon>Streptophyta</taxon>
        <taxon>Embryophyta</taxon>
        <taxon>Tracheophyta</taxon>
        <taxon>Spermatophyta</taxon>
        <taxon>Magnoliopsida</taxon>
        <taxon>Liliopsida</taxon>
        <taxon>Poales</taxon>
        <taxon>Poaceae</taxon>
        <taxon>PACMAD clade</taxon>
        <taxon>Arundinoideae</taxon>
        <taxon>Arundineae</taxon>
        <taxon>Arundo</taxon>
    </lineage>
</organism>
<reference evidence="1" key="2">
    <citation type="journal article" date="2015" name="Data Brief">
        <title>Shoot transcriptome of the giant reed, Arundo donax.</title>
        <authorList>
            <person name="Barrero R.A."/>
            <person name="Guerrero F.D."/>
            <person name="Moolhuijzen P."/>
            <person name="Goolsby J.A."/>
            <person name="Tidwell J."/>
            <person name="Bellgard S.E."/>
            <person name="Bellgard M.I."/>
        </authorList>
    </citation>
    <scope>NUCLEOTIDE SEQUENCE</scope>
    <source>
        <tissue evidence="1">Shoot tissue taken approximately 20 cm above the soil surface</tissue>
    </source>
</reference>
<sequence length="67" mass="7246">MLYVTQVDASVDCTEKLGATKREHVGLQKRLVGSIAGHVHNSSSAVGALQWLHLAVEEEMAMLDRAS</sequence>
<proteinExistence type="predicted"/>
<dbReference type="EMBL" id="GBRH01275333">
    <property type="protein sequence ID" value="JAD22562.1"/>
    <property type="molecule type" value="Transcribed_RNA"/>
</dbReference>